<evidence type="ECO:0000259" key="1">
    <source>
        <dbReference type="Pfam" id="PF08241"/>
    </source>
</evidence>
<protein>
    <submittedName>
        <fullName evidence="2">Class I SAM-dependent methyltransferase</fullName>
    </submittedName>
</protein>
<name>A0A895XT80_9ACTN</name>
<evidence type="ECO:0000313" key="3">
    <source>
        <dbReference type="Proteomes" id="UP000662939"/>
    </source>
</evidence>
<proteinExistence type="predicted"/>
<keyword evidence="3" id="KW-1185">Reference proteome</keyword>
<sequence>MSILDVGCGNGTYLHPLRRRFPQANTVGLDISKGILQDIEQPKLVANASALPFSNGSFDVVIAMHMLYHVENIDRAIEEAIRVLAPGGKFIASTNSAKDKSELNDLWRRSAEKYWAFLHLIELLSLPDSPSKWLNKF</sequence>
<accession>A0A895XT80</accession>
<dbReference type="CDD" id="cd02440">
    <property type="entry name" value="AdoMet_MTases"/>
    <property type="match status" value="1"/>
</dbReference>
<dbReference type="KEGG" id="nav:JQS30_06340"/>
<dbReference type="Gene3D" id="3.40.50.150">
    <property type="entry name" value="Vaccinia Virus protein VP39"/>
    <property type="match status" value="1"/>
</dbReference>
<dbReference type="Proteomes" id="UP000662939">
    <property type="component" value="Chromosome"/>
</dbReference>
<dbReference type="Pfam" id="PF08241">
    <property type="entry name" value="Methyltransf_11"/>
    <property type="match status" value="1"/>
</dbReference>
<reference evidence="2" key="1">
    <citation type="submission" date="2021-02" db="EMBL/GenBank/DDBJ databases">
        <title>Natronoglycomyces albus gen. nov., sp. nov, a haloalkaliphilic actinobacterium from a soda solonchak soil.</title>
        <authorList>
            <person name="Sorokin D.Y."/>
            <person name="Khijniak T.V."/>
            <person name="Zakharycheva A.P."/>
            <person name="Boueva O.V."/>
            <person name="Ariskina E.V."/>
            <person name="Hahnke R.L."/>
            <person name="Bunk B."/>
            <person name="Sproer C."/>
            <person name="Schumann P."/>
            <person name="Evtushenko L.I."/>
            <person name="Kublanov I.V."/>
        </authorList>
    </citation>
    <scope>NUCLEOTIDE SEQUENCE</scope>
    <source>
        <strain evidence="2">DSM 106290</strain>
    </source>
</reference>
<gene>
    <name evidence="2" type="ORF">JQS30_06340</name>
</gene>
<dbReference type="EMBL" id="CP070496">
    <property type="protein sequence ID" value="QSB06519.1"/>
    <property type="molecule type" value="Genomic_DNA"/>
</dbReference>
<dbReference type="AlphaFoldDB" id="A0A895XT80"/>
<dbReference type="PANTHER" id="PTHR43591">
    <property type="entry name" value="METHYLTRANSFERASE"/>
    <property type="match status" value="1"/>
</dbReference>
<evidence type="ECO:0000313" key="2">
    <source>
        <dbReference type="EMBL" id="QSB06519.1"/>
    </source>
</evidence>
<dbReference type="GO" id="GO:0008757">
    <property type="term" value="F:S-adenosylmethionine-dependent methyltransferase activity"/>
    <property type="evidence" value="ECO:0007669"/>
    <property type="project" value="InterPro"/>
</dbReference>
<keyword evidence="2" id="KW-0808">Transferase</keyword>
<dbReference type="InterPro" id="IPR013216">
    <property type="entry name" value="Methyltransf_11"/>
</dbReference>
<feature type="domain" description="Methyltransferase type 11" evidence="1">
    <location>
        <begin position="4"/>
        <end position="91"/>
    </location>
</feature>
<dbReference type="GO" id="GO:0032259">
    <property type="term" value="P:methylation"/>
    <property type="evidence" value="ECO:0007669"/>
    <property type="project" value="UniProtKB-KW"/>
</dbReference>
<organism evidence="2 3">
    <name type="scientific">Natronoglycomyces albus</name>
    <dbReference type="NCBI Taxonomy" id="2811108"/>
    <lineage>
        <taxon>Bacteria</taxon>
        <taxon>Bacillati</taxon>
        <taxon>Actinomycetota</taxon>
        <taxon>Actinomycetes</taxon>
        <taxon>Glycomycetales</taxon>
        <taxon>Glycomycetaceae</taxon>
        <taxon>Natronoglycomyces</taxon>
    </lineage>
</organism>
<keyword evidence="2" id="KW-0489">Methyltransferase</keyword>
<dbReference type="InterPro" id="IPR029063">
    <property type="entry name" value="SAM-dependent_MTases_sf"/>
</dbReference>
<dbReference type="SUPFAM" id="SSF53335">
    <property type="entry name" value="S-adenosyl-L-methionine-dependent methyltransferases"/>
    <property type="match status" value="1"/>
</dbReference>